<feature type="compositionally biased region" description="Basic and acidic residues" evidence="2">
    <location>
        <begin position="283"/>
        <end position="293"/>
    </location>
</feature>
<dbReference type="InterPro" id="IPR004827">
    <property type="entry name" value="bZIP"/>
</dbReference>
<feature type="compositionally biased region" description="Basic residues" evidence="2">
    <location>
        <begin position="485"/>
        <end position="494"/>
    </location>
</feature>
<dbReference type="KEGG" id="kbi:30213467"/>
<dbReference type="PROSITE" id="PS50217">
    <property type="entry name" value="BZIP"/>
    <property type="match status" value="1"/>
</dbReference>
<keyword evidence="5" id="KW-1185">Reference proteome</keyword>
<protein>
    <recommendedName>
        <fullName evidence="3">BZIP domain-containing protein</fullName>
    </recommendedName>
</protein>
<dbReference type="Pfam" id="PF07716">
    <property type="entry name" value="bZIP_2"/>
    <property type="match status" value="1"/>
</dbReference>
<proteinExistence type="predicted"/>
<dbReference type="RefSeq" id="XP_065726023.1">
    <property type="nucleotide sequence ID" value="XM_065869951.1"/>
</dbReference>
<organism evidence="4 5">
    <name type="scientific">Kwoniella bestiolae CBS 10118</name>
    <dbReference type="NCBI Taxonomy" id="1296100"/>
    <lineage>
        <taxon>Eukaryota</taxon>
        <taxon>Fungi</taxon>
        <taxon>Dikarya</taxon>
        <taxon>Basidiomycota</taxon>
        <taxon>Agaricomycotina</taxon>
        <taxon>Tremellomycetes</taxon>
        <taxon>Tremellales</taxon>
        <taxon>Cryptococcaceae</taxon>
        <taxon>Kwoniella</taxon>
    </lineage>
</organism>
<dbReference type="AlphaFoldDB" id="A0AAJ8K8F3"/>
<feature type="compositionally biased region" description="Acidic residues" evidence="2">
    <location>
        <begin position="458"/>
        <end position="473"/>
    </location>
</feature>
<dbReference type="EMBL" id="CP144543">
    <property type="protein sequence ID" value="WVW82850.1"/>
    <property type="molecule type" value="Genomic_DNA"/>
</dbReference>
<dbReference type="InterPro" id="IPR046347">
    <property type="entry name" value="bZIP_sf"/>
</dbReference>
<evidence type="ECO:0000256" key="1">
    <source>
        <dbReference type="SAM" id="Coils"/>
    </source>
</evidence>
<feature type="region of interest" description="Disordered" evidence="2">
    <location>
        <begin position="227"/>
        <end position="318"/>
    </location>
</feature>
<dbReference type="GO" id="GO:0003700">
    <property type="term" value="F:DNA-binding transcription factor activity"/>
    <property type="evidence" value="ECO:0007669"/>
    <property type="project" value="InterPro"/>
</dbReference>
<sequence length="595" mass="64196">MGKNTDPTMGGLDALVAAASSVAGQGKKRAGNRGDVPMDMIDPALQDKTSDVADAMSVFLSNPAVVQLIAEYNAKKQHRQVSLYTQLLSGSNIPDTPAQQTRSGRISRPPVHPPPINPFQHLINQNQNQPQPHQQPAVVQNDQQNQLQAIKDALENVSSINDTHTANPGAEAASYDALFQAVSNNNDSSSNASRFWRNDGLLGGLPNWTGLEANTLAQAAAASVTTDPSSSFSQRSLGHGLPNGKPTSTSSGRKRSASVLDDNGTNTGDESFESNGHGTSKRYKGDDLSKLGEGEGENGEGLPQWPLPPTGKGGRKNMPREELLARRRARNRVAAQESRKKKKEFFGNIADKLKDRDEAFEQLRAHCKKLEQEVEALRKVVLGAGLELPKDIPTPTPLPTIAGPSSFPIAEDTPMTIDSVSPSDGIDLPFHDLFTIDDNDADDLDFIPPSSPKRDGEDGSDSEGEFSDDDEDINSPFVASTTTKKGNRKGKRKSSKDQTAPDLEGETPISTMAEDVEEDLFLPIEDVPIPPRDEEDQEKVMKQAMTELHVDTPQQLMGVIKKMVETAGYGGVTEEQVAMLSKLLALGQAQGMSIW</sequence>
<feature type="compositionally biased region" description="Polar residues" evidence="2">
    <location>
        <begin position="263"/>
        <end position="278"/>
    </location>
</feature>
<dbReference type="SUPFAM" id="SSF57959">
    <property type="entry name" value="Leucine zipper domain"/>
    <property type="match status" value="1"/>
</dbReference>
<accession>A0AAJ8K8F3</accession>
<reference evidence="4" key="1">
    <citation type="submission" date="2013-07" db="EMBL/GenBank/DDBJ databases">
        <authorList>
            <consortium name="The Broad Institute Genome Sequencing Platform"/>
            <person name="Cuomo C."/>
            <person name="Litvintseva A."/>
            <person name="Chen Y."/>
            <person name="Heitman J."/>
            <person name="Sun S."/>
            <person name="Springer D."/>
            <person name="Dromer F."/>
            <person name="Young S.K."/>
            <person name="Zeng Q."/>
            <person name="Gargeya S."/>
            <person name="Fitzgerald M."/>
            <person name="Abouelleil A."/>
            <person name="Alvarado L."/>
            <person name="Berlin A.M."/>
            <person name="Chapman S.B."/>
            <person name="Dewar J."/>
            <person name="Goldberg J."/>
            <person name="Griggs A."/>
            <person name="Gujja S."/>
            <person name="Hansen M."/>
            <person name="Howarth C."/>
            <person name="Imamovic A."/>
            <person name="Larimer J."/>
            <person name="McCowan C."/>
            <person name="Murphy C."/>
            <person name="Pearson M."/>
            <person name="Priest M."/>
            <person name="Roberts A."/>
            <person name="Saif S."/>
            <person name="Shea T."/>
            <person name="Sykes S."/>
            <person name="Wortman J."/>
            <person name="Nusbaum C."/>
            <person name="Birren B."/>
        </authorList>
    </citation>
    <scope>NUCLEOTIDE SEQUENCE</scope>
    <source>
        <strain evidence="4">CBS 10118</strain>
    </source>
</reference>
<evidence type="ECO:0000256" key="2">
    <source>
        <dbReference type="SAM" id="MobiDB-lite"/>
    </source>
</evidence>
<feature type="coiled-coil region" evidence="1">
    <location>
        <begin position="353"/>
        <end position="380"/>
    </location>
</feature>
<keyword evidence="1" id="KW-0175">Coiled coil</keyword>
<dbReference type="GeneID" id="30213467"/>
<feature type="compositionally biased region" description="Polar residues" evidence="2">
    <location>
        <begin position="227"/>
        <end position="236"/>
    </location>
</feature>
<reference evidence="4" key="2">
    <citation type="submission" date="2024-02" db="EMBL/GenBank/DDBJ databases">
        <title>Comparative genomics of Cryptococcus and Kwoniella reveals pathogenesis evolution and contrasting modes of karyotype evolution via chromosome fusion or intercentromeric recombination.</title>
        <authorList>
            <person name="Coelho M.A."/>
            <person name="David-Palma M."/>
            <person name="Shea T."/>
            <person name="Bowers K."/>
            <person name="McGinley-Smith S."/>
            <person name="Mohammad A.W."/>
            <person name="Gnirke A."/>
            <person name="Yurkov A.M."/>
            <person name="Nowrousian M."/>
            <person name="Sun S."/>
            <person name="Cuomo C.A."/>
            <person name="Heitman J."/>
        </authorList>
    </citation>
    <scope>NUCLEOTIDE SEQUENCE</scope>
    <source>
        <strain evidence="4">CBS 10118</strain>
    </source>
</reference>
<evidence type="ECO:0000313" key="4">
    <source>
        <dbReference type="EMBL" id="WVW82850.1"/>
    </source>
</evidence>
<feature type="compositionally biased region" description="Polar residues" evidence="2">
    <location>
        <begin position="89"/>
        <end position="104"/>
    </location>
</feature>
<gene>
    <name evidence="4" type="ORF">I302_104862</name>
</gene>
<evidence type="ECO:0000313" key="5">
    <source>
        <dbReference type="Proteomes" id="UP000092730"/>
    </source>
</evidence>
<dbReference type="Gene3D" id="1.20.5.170">
    <property type="match status" value="1"/>
</dbReference>
<name>A0AAJ8K8F3_9TREE</name>
<feature type="region of interest" description="Disordered" evidence="2">
    <location>
        <begin position="89"/>
        <end position="139"/>
    </location>
</feature>
<dbReference type="Proteomes" id="UP000092730">
    <property type="component" value="Chromosome 3"/>
</dbReference>
<dbReference type="SMART" id="SM00338">
    <property type="entry name" value="BRLZ"/>
    <property type="match status" value="1"/>
</dbReference>
<feature type="domain" description="BZIP" evidence="3">
    <location>
        <begin position="321"/>
        <end position="378"/>
    </location>
</feature>
<feature type="compositionally biased region" description="Low complexity" evidence="2">
    <location>
        <begin position="124"/>
        <end position="136"/>
    </location>
</feature>
<feature type="region of interest" description="Disordered" evidence="2">
    <location>
        <begin position="439"/>
        <end position="510"/>
    </location>
</feature>
<evidence type="ECO:0000259" key="3">
    <source>
        <dbReference type="PROSITE" id="PS50217"/>
    </source>
</evidence>
<dbReference type="PROSITE" id="PS00036">
    <property type="entry name" value="BZIP_BASIC"/>
    <property type="match status" value="1"/>
</dbReference>